<dbReference type="AlphaFoldDB" id="A0A5C1NNU2"/>
<evidence type="ECO:0000256" key="8">
    <source>
        <dbReference type="ARBA" id="ARBA00023136"/>
    </source>
</evidence>
<evidence type="ECO:0000256" key="2">
    <source>
        <dbReference type="ARBA" id="ARBA00022475"/>
    </source>
</evidence>
<dbReference type="InterPro" id="IPR003691">
    <property type="entry name" value="FluC"/>
</dbReference>
<dbReference type="KEGG" id="hbh:E4T21_19510"/>
<dbReference type="PANTHER" id="PTHR28259">
    <property type="entry name" value="FLUORIDE EXPORT PROTEIN 1-RELATED"/>
    <property type="match status" value="1"/>
</dbReference>
<evidence type="ECO:0000256" key="4">
    <source>
        <dbReference type="ARBA" id="ARBA00022692"/>
    </source>
</evidence>
<evidence type="ECO:0000256" key="6">
    <source>
        <dbReference type="ARBA" id="ARBA00023053"/>
    </source>
</evidence>
<evidence type="ECO:0000256" key="3">
    <source>
        <dbReference type="ARBA" id="ARBA00022519"/>
    </source>
</evidence>
<name>A0A5C1NNU2_9GAMM</name>
<keyword evidence="8 12" id="KW-0472">Membrane</keyword>
<dbReference type="GO" id="GO:0140114">
    <property type="term" value="P:cellular detoxification of fluoride"/>
    <property type="evidence" value="ECO:0007669"/>
    <property type="project" value="UniProtKB-UniRule"/>
</dbReference>
<evidence type="ECO:0000256" key="12">
    <source>
        <dbReference type="HAMAP-Rule" id="MF_00454"/>
    </source>
</evidence>
<keyword evidence="12" id="KW-0479">Metal-binding</keyword>
<keyword evidence="2 12" id="KW-1003">Cell membrane</keyword>
<dbReference type="RefSeq" id="WP_149286621.1">
    <property type="nucleotide sequence ID" value="NZ_CP038437.2"/>
</dbReference>
<keyword evidence="14" id="KW-1185">Reference proteome</keyword>
<comment type="subcellular location">
    <subcellularLocation>
        <location evidence="1 12">Cell membrane</location>
        <topology evidence="1 12">Multi-pass membrane protein</topology>
    </subcellularLocation>
</comment>
<protein>
    <recommendedName>
        <fullName evidence="12">Fluoride-specific ion channel FluC</fullName>
    </recommendedName>
</protein>
<proteinExistence type="inferred from homology"/>
<keyword evidence="12" id="KW-0813">Transport</keyword>
<keyword evidence="9 12" id="KW-0407">Ion channel</keyword>
<evidence type="ECO:0000256" key="9">
    <source>
        <dbReference type="ARBA" id="ARBA00023303"/>
    </source>
</evidence>
<dbReference type="GO" id="GO:0005886">
    <property type="term" value="C:plasma membrane"/>
    <property type="evidence" value="ECO:0007669"/>
    <property type="project" value="UniProtKB-SubCell"/>
</dbReference>
<evidence type="ECO:0000256" key="10">
    <source>
        <dbReference type="ARBA" id="ARBA00035120"/>
    </source>
</evidence>
<evidence type="ECO:0000313" key="14">
    <source>
        <dbReference type="Proteomes" id="UP000324285"/>
    </source>
</evidence>
<feature type="transmembrane region" description="Helical" evidence="12">
    <location>
        <begin position="100"/>
        <end position="121"/>
    </location>
</feature>
<reference evidence="13" key="1">
    <citation type="submission" date="2021-02" db="EMBL/GenBank/DDBJ databases">
        <title>Strain Y2R2, a novel species of the genus Halomonas.</title>
        <authorList>
            <person name="Huang H."/>
        </authorList>
    </citation>
    <scope>NUCLEOTIDE SEQUENCE</scope>
    <source>
        <strain evidence="13">Y2R2</strain>
    </source>
</reference>
<comment type="function">
    <text evidence="12">Fluoride-specific ion channel. Important for reducing fluoride concentration in the cell, thus reducing its toxicity.</text>
</comment>
<evidence type="ECO:0000256" key="7">
    <source>
        <dbReference type="ARBA" id="ARBA00023065"/>
    </source>
</evidence>
<dbReference type="EMBL" id="CP038437">
    <property type="protein sequence ID" value="QEM83499.1"/>
    <property type="molecule type" value="Genomic_DNA"/>
</dbReference>
<dbReference type="Pfam" id="PF02537">
    <property type="entry name" value="CRCB"/>
    <property type="match status" value="1"/>
</dbReference>
<evidence type="ECO:0000256" key="1">
    <source>
        <dbReference type="ARBA" id="ARBA00004651"/>
    </source>
</evidence>
<keyword evidence="7 12" id="KW-0406">Ion transport</keyword>
<comment type="activity regulation">
    <text evidence="12">Na(+) is not transported, but it plays an essential structural role and its presence is essential for fluoride channel function.</text>
</comment>
<comment type="similarity">
    <text evidence="10 12">Belongs to the fluoride channel Fluc/FEX (TC 1.A.43) family.</text>
</comment>
<dbReference type="GO" id="GO:0062054">
    <property type="term" value="F:fluoride channel activity"/>
    <property type="evidence" value="ECO:0007669"/>
    <property type="project" value="UniProtKB-UniRule"/>
</dbReference>
<feature type="transmembrane region" description="Helical" evidence="12">
    <location>
        <begin position="6"/>
        <end position="28"/>
    </location>
</feature>
<dbReference type="GO" id="GO:0046872">
    <property type="term" value="F:metal ion binding"/>
    <property type="evidence" value="ECO:0007669"/>
    <property type="project" value="UniProtKB-KW"/>
</dbReference>
<sequence>MGQGWAFLGISLLVAAGGAVGGMGRLYISRWSASHLGSRFPWGTLIVNLAGAFVIGVLGGLVAQGSLAAMFLLTGVLGGFTTVSSLSLQTLDLLRERRSLAALSNVGMTLLLGLAAAALGWNVVAAS</sequence>
<feature type="transmembrane region" description="Helical" evidence="12">
    <location>
        <begin position="67"/>
        <end position="88"/>
    </location>
</feature>
<feature type="transmembrane region" description="Helical" evidence="12">
    <location>
        <begin position="40"/>
        <end position="61"/>
    </location>
</feature>
<evidence type="ECO:0000256" key="11">
    <source>
        <dbReference type="ARBA" id="ARBA00035585"/>
    </source>
</evidence>
<evidence type="ECO:0000313" key="13">
    <source>
        <dbReference type="EMBL" id="QEM83499.1"/>
    </source>
</evidence>
<keyword evidence="4 12" id="KW-0812">Transmembrane</keyword>
<organism evidence="13 14">
    <name type="scientific">Halomonas binhaiensis</name>
    <dbReference type="NCBI Taxonomy" id="2562282"/>
    <lineage>
        <taxon>Bacteria</taxon>
        <taxon>Pseudomonadati</taxon>
        <taxon>Pseudomonadota</taxon>
        <taxon>Gammaproteobacteria</taxon>
        <taxon>Oceanospirillales</taxon>
        <taxon>Halomonadaceae</taxon>
        <taxon>Halomonas</taxon>
    </lineage>
</organism>
<keyword evidence="6 12" id="KW-0915">Sodium</keyword>
<feature type="binding site" evidence="12">
    <location>
        <position position="78"/>
    </location>
    <ligand>
        <name>Na(+)</name>
        <dbReference type="ChEBI" id="CHEBI:29101"/>
        <note>structural</note>
    </ligand>
</feature>
<dbReference type="HAMAP" id="MF_00454">
    <property type="entry name" value="FluC"/>
    <property type="match status" value="1"/>
</dbReference>
<dbReference type="Proteomes" id="UP000324285">
    <property type="component" value="Chromosome"/>
</dbReference>
<keyword evidence="3" id="KW-0997">Cell inner membrane</keyword>
<evidence type="ECO:0000256" key="5">
    <source>
        <dbReference type="ARBA" id="ARBA00022989"/>
    </source>
</evidence>
<keyword evidence="5 12" id="KW-1133">Transmembrane helix</keyword>
<accession>A0A5C1NNU2</accession>
<gene>
    <name evidence="12" type="primary">fluC</name>
    <name evidence="12" type="synonym">crcB</name>
    <name evidence="13" type="ORF">E4T21_19510</name>
</gene>
<dbReference type="PANTHER" id="PTHR28259:SF1">
    <property type="entry name" value="FLUORIDE EXPORT PROTEIN 1-RELATED"/>
    <property type="match status" value="1"/>
</dbReference>
<comment type="catalytic activity">
    <reaction evidence="11">
        <text>fluoride(in) = fluoride(out)</text>
        <dbReference type="Rhea" id="RHEA:76159"/>
        <dbReference type="ChEBI" id="CHEBI:17051"/>
    </reaction>
    <physiologicalReaction direction="left-to-right" evidence="11">
        <dbReference type="Rhea" id="RHEA:76160"/>
    </physiologicalReaction>
</comment>
<feature type="binding site" evidence="12">
    <location>
        <position position="81"/>
    </location>
    <ligand>
        <name>Na(+)</name>
        <dbReference type="ChEBI" id="CHEBI:29101"/>
        <note>structural</note>
    </ligand>
</feature>
<dbReference type="OrthoDB" id="9806299at2"/>